<reference evidence="2" key="1">
    <citation type="submission" date="2023-10" db="EMBL/GenBank/DDBJ databases">
        <title>Genome assembly of Pristionchus species.</title>
        <authorList>
            <person name="Yoshida K."/>
            <person name="Sommer R.J."/>
        </authorList>
    </citation>
    <scope>NUCLEOTIDE SEQUENCE</scope>
    <source>
        <strain evidence="2">RS5133</strain>
    </source>
</reference>
<evidence type="ECO:0000256" key="1">
    <source>
        <dbReference type="SAM" id="Phobius"/>
    </source>
</evidence>
<evidence type="ECO:0000313" key="2">
    <source>
        <dbReference type="EMBL" id="GMT20065.1"/>
    </source>
</evidence>
<organism evidence="2 3">
    <name type="scientific">Pristionchus fissidentatus</name>
    <dbReference type="NCBI Taxonomy" id="1538716"/>
    <lineage>
        <taxon>Eukaryota</taxon>
        <taxon>Metazoa</taxon>
        <taxon>Ecdysozoa</taxon>
        <taxon>Nematoda</taxon>
        <taxon>Chromadorea</taxon>
        <taxon>Rhabditida</taxon>
        <taxon>Rhabditina</taxon>
        <taxon>Diplogasteromorpha</taxon>
        <taxon>Diplogasteroidea</taxon>
        <taxon>Neodiplogasteridae</taxon>
        <taxon>Pristionchus</taxon>
    </lineage>
</organism>
<keyword evidence="1" id="KW-1133">Transmembrane helix</keyword>
<accession>A0AAV5VN07</accession>
<dbReference type="EMBL" id="BTSY01000003">
    <property type="protein sequence ID" value="GMT20065.1"/>
    <property type="molecule type" value="Genomic_DNA"/>
</dbReference>
<name>A0AAV5VN07_9BILA</name>
<evidence type="ECO:0000313" key="3">
    <source>
        <dbReference type="Proteomes" id="UP001432322"/>
    </source>
</evidence>
<proteinExistence type="predicted"/>
<sequence>SFLRPLLCSPLVAWLRVAVASIATATVIFHTVVLEFNLFFAPGANITAYTGDTQPIFLDPDSPYFVHHTVVTSTEWLLGFSLFAYFITFVEELRKSTLTLPSIYFNVDRILVVRRRSSTKDSWE</sequence>
<feature type="transmembrane region" description="Helical" evidence="1">
    <location>
        <begin position="65"/>
        <end position="87"/>
    </location>
</feature>
<dbReference type="AlphaFoldDB" id="A0AAV5VN07"/>
<feature type="non-terminal residue" evidence="2">
    <location>
        <position position="1"/>
    </location>
</feature>
<keyword evidence="1" id="KW-0472">Membrane</keyword>
<gene>
    <name evidence="2" type="ORF">PFISCL1PPCAC_11362</name>
</gene>
<protein>
    <submittedName>
        <fullName evidence="2">Uncharacterized protein</fullName>
    </submittedName>
</protein>
<keyword evidence="1" id="KW-0812">Transmembrane</keyword>
<feature type="transmembrane region" description="Helical" evidence="1">
    <location>
        <begin position="12"/>
        <end position="33"/>
    </location>
</feature>
<dbReference type="Proteomes" id="UP001432322">
    <property type="component" value="Unassembled WGS sequence"/>
</dbReference>
<keyword evidence="3" id="KW-1185">Reference proteome</keyword>
<comment type="caution">
    <text evidence="2">The sequence shown here is derived from an EMBL/GenBank/DDBJ whole genome shotgun (WGS) entry which is preliminary data.</text>
</comment>